<keyword evidence="5" id="KW-1185">Reference proteome</keyword>
<evidence type="ECO:0000259" key="3">
    <source>
        <dbReference type="Pfam" id="PF23636"/>
    </source>
</evidence>
<dbReference type="Pfam" id="PF23636">
    <property type="entry name" value="DUF7144"/>
    <property type="match status" value="1"/>
</dbReference>
<feature type="transmembrane region" description="Helical" evidence="2">
    <location>
        <begin position="115"/>
        <end position="135"/>
    </location>
</feature>
<feature type="domain" description="DUF7144" evidence="3">
    <location>
        <begin position="71"/>
        <end position="185"/>
    </location>
</feature>
<organism evidence="4 5">
    <name type="scientific">Streptosporangium lutulentum</name>
    <dbReference type="NCBI Taxonomy" id="1461250"/>
    <lineage>
        <taxon>Bacteria</taxon>
        <taxon>Bacillati</taxon>
        <taxon>Actinomycetota</taxon>
        <taxon>Actinomycetes</taxon>
        <taxon>Streptosporangiales</taxon>
        <taxon>Streptosporangiaceae</taxon>
        <taxon>Streptosporangium</taxon>
    </lineage>
</organism>
<feature type="region of interest" description="Disordered" evidence="1">
    <location>
        <begin position="1"/>
        <end position="48"/>
    </location>
</feature>
<sequence>MVHNEGTGRMPGEGTGRVGGEGTGMLHGEPGTLHGEPGTPHGEETGMAHGARDTMTARGTGTPQVTGWMGWVWFAALMMILTGAFNIIYGLVAIFRNTFFLETPNNTLLFNLSAWGWIHLILGILLVVAGLAVIAGQTWGRVVAVALAMVNAITQMLLFSAYPWWSLLAIAIDVLVIYALIVHGRESERARL</sequence>
<feature type="compositionally biased region" description="Gly residues" evidence="1">
    <location>
        <begin position="9"/>
        <end position="25"/>
    </location>
</feature>
<dbReference type="RefSeq" id="WP_307567948.1">
    <property type="nucleotide sequence ID" value="NZ_JAUSQU010000001.1"/>
</dbReference>
<dbReference type="EMBL" id="JAUSQU010000001">
    <property type="protein sequence ID" value="MDP9849871.1"/>
    <property type="molecule type" value="Genomic_DNA"/>
</dbReference>
<reference evidence="4 5" key="1">
    <citation type="submission" date="2023-07" db="EMBL/GenBank/DDBJ databases">
        <title>Sequencing the genomes of 1000 actinobacteria strains.</title>
        <authorList>
            <person name="Klenk H.-P."/>
        </authorList>
    </citation>
    <scope>NUCLEOTIDE SEQUENCE [LARGE SCALE GENOMIC DNA]</scope>
    <source>
        <strain evidence="4 5">DSM 46740</strain>
    </source>
</reference>
<protein>
    <submittedName>
        <fullName evidence="4">Vacuolar-type H+-ATPase subunit I/STV1</fullName>
    </submittedName>
</protein>
<evidence type="ECO:0000313" key="4">
    <source>
        <dbReference type="EMBL" id="MDP9849871.1"/>
    </source>
</evidence>
<dbReference type="Proteomes" id="UP001225356">
    <property type="component" value="Unassembled WGS sequence"/>
</dbReference>
<evidence type="ECO:0000256" key="1">
    <source>
        <dbReference type="SAM" id="MobiDB-lite"/>
    </source>
</evidence>
<feature type="transmembrane region" description="Helical" evidence="2">
    <location>
        <begin position="142"/>
        <end position="158"/>
    </location>
</feature>
<keyword evidence="2" id="KW-1133">Transmembrane helix</keyword>
<proteinExistence type="predicted"/>
<evidence type="ECO:0000256" key="2">
    <source>
        <dbReference type="SAM" id="Phobius"/>
    </source>
</evidence>
<comment type="caution">
    <text evidence="4">The sequence shown here is derived from an EMBL/GenBank/DDBJ whole genome shotgun (WGS) entry which is preliminary data.</text>
</comment>
<keyword evidence="2" id="KW-0472">Membrane</keyword>
<name>A0ABT9QT64_9ACTN</name>
<dbReference type="InterPro" id="IPR055568">
    <property type="entry name" value="DUF7144"/>
</dbReference>
<accession>A0ABT9QT64</accession>
<gene>
    <name evidence="4" type="ORF">J2853_009082</name>
</gene>
<feature type="transmembrane region" description="Helical" evidence="2">
    <location>
        <begin position="71"/>
        <end position="95"/>
    </location>
</feature>
<feature type="transmembrane region" description="Helical" evidence="2">
    <location>
        <begin position="164"/>
        <end position="182"/>
    </location>
</feature>
<evidence type="ECO:0000313" key="5">
    <source>
        <dbReference type="Proteomes" id="UP001225356"/>
    </source>
</evidence>
<keyword evidence="2" id="KW-0812">Transmembrane</keyword>